<sequence>MGSNVLPQALYLVPRNQFGFAPAKKLGFSALINQCPSSFNSSALSVSRVVPNSFASRLGKSYERRNFVVRAEASSEEAAENVESAEAPEEPEAAETEAEAAEEELESEPEPPRKPIVKLGDIMGILHKRAIEASDEVRPTPDVRVGDVVEIKLEVPENRRRLSVYKGIVMSKQNAGIHTTIRIRRIIAGIGVEIVFPLYSPNIKELKVVSHRKVRRARLYYLRDKLPRLSTFK</sequence>
<dbReference type="EMBL" id="CM044707">
    <property type="protein sequence ID" value="KAI5655779.1"/>
    <property type="molecule type" value="Genomic_DNA"/>
</dbReference>
<gene>
    <name evidence="1" type="ORF">M9H77_32966</name>
</gene>
<organism evidence="1 2">
    <name type="scientific">Catharanthus roseus</name>
    <name type="common">Madagascar periwinkle</name>
    <name type="synonym">Vinca rosea</name>
    <dbReference type="NCBI Taxonomy" id="4058"/>
    <lineage>
        <taxon>Eukaryota</taxon>
        <taxon>Viridiplantae</taxon>
        <taxon>Streptophyta</taxon>
        <taxon>Embryophyta</taxon>
        <taxon>Tracheophyta</taxon>
        <taxon>Spermatophyta</taxon>
        <taxon>Magnoliopsida</taxon>
        <taxon>eudicotyledons</taxon>
        <taxon>Gunneridae</taxon>
        <taxon>Pentapetalae</taxon>
        <taxon>asterids</taxon>
        <taxon>lamiids</taxon>
        <taxon>Gentianales</taxon>
        <taxon>Apocynaceae</taxon>
        <taxon>Rauvolfioideae</taxon>
        <taxon>Vinceae</taxon>
        <taxon>Catharanthinae</taxon>
        <taxon>Catharanthus</taxon>
    </lineage>
</organism>
<name>A0ACC0A4Q2_CATRO</name>
<evidence type="ECO:0000313" key="2">
    <source>
        <dbReference type="Proteomes" id="UP001060085"/>
    </source>
</evidence>
<comment type="caution">
    <text evidence="1">The sequence shown here is derived from an EMBL/GenBank/DDBJ whole genome shotgun (WGS) entry which is preliminary data.</text>
</comment>
<reference evidence="2" key="1">
    <citation type="journal article" date="2023" name="Nat. Plants">
        <title>Single-cell RNA sequencing provides a high-resolution roadmap for understanding the multicellular compartmentation of specialized metabolism.</title>
        <authorList>
            <person name="Sun S."/>
            <person name="Shen X."/>
            <person name="Li Y."/>
            <person name="Li Y."/>
            <person name="Wang S."/>
            <person name="Li R."/>
            <person name="Zhang H."/>
            <person name="Shen G."/>
            <person name="Guo B."/>
            <person name="Wei J."/>
            <person name="Xu J."/>
            <person name="St-Pierre B."/>
            <person name="Chen S."/>
            <person name="Sun C."/>
        </authorList>
    </citation>
    <scope>NUCLEOTIDE SEQUENCE [LARGE SCALE GENOMIC DNA]</scope>
</reference>
<protein>
    <submittedName>
        <fullName evidence="1">Uncharacterized protein</fullName>
    </submittedName>
</protein>
<proteinExistence type="predicted"/>
<keyword evidence="2" id="KW-1185">Reference proteome</keyword>
<accession>A0ACC0A4Q2</accession>
<evidence type="ECO:0000313" key="1">
    <source>
        <dbReference type="EMBL" id="KAI5655779.1"/>
    </source>
</evidence>
<dbReference type="Proteomes" id="UP001060085">
    <property type="component" value="Linkage Group LG07"/>
</dbReference>